<keyword evidence="1" id="KW-0963">Cytoplasm</keyword>
<sequence>MSTDNTDLEEMVEKTLESTGVLSKMRAELRANVFCVLEKGSSFQTKLCTDKVKDFVSNKNGPLLLSLVNDLLDYLELTFTKSVFDPETGVGHQYQYIDKDNIFEELSLSRDDKRPLLMQILETYQSHSKSVNNTKNYKTHYDDNTYEGSTLAQIIKNNAETVKTVSEDTPKISSVKLNLANQNEQYNNHAENIGSLLATNFNLSDNTKSKDVETCESSNSSSKSDNTDKDVKDIKSDIKNNKNESSLEDIETDENVSCGNDSLPSTDLSFQVQNDSPEMI</sequence>
<accession>A0A8B8F4S0</accession>
<reference evidence="6" key="1">
    <citation type="submission" date="2025-08" db="UniProtKB">
        <authorList>
            <consortium name="RefSeq"/>
        </authorList>
    </citation>
    <scope>IDENTIFICATION</scope>
    <source>
        <tissue evidence="6">Whole body</tissue>
    </source>
</reference>
<feature type="compositionally biased region" description="Low complexity" evidence="3">
    <location>
        <begin position="215"/>
        <end position="224"/>
    </location>
</feature>
<dbReference type="GO" id="GO:0034453">
    <property type="term" value="P:microtubule anchoring"/>
    <property type="evidence" value="ECO:0007669"/>
    <property type="project" value="InterPro"/>
</dbReference>
<feature type="region of interest" description="Disordered" evidence="3">
    <location>
        <begin position="208"/>
        <end position="280"/>
    </location>
</feature>
<dbReference type="PANTHER" id="PTHR15431:SF9">
    <property type="entry name" value="CENTROSOMAL PROTEIN 43"/>
    <property type="match status" value="1"/>
</dbReference>
<protein>
    <submittedName>
        <fullName evidence="6">FGFR1 oncogene partner-like</fullName>
    </submittedName>
</protein>
<gene>
    <name evidence="6" type="primary">LOC112679638</name>
</gene>
<keyword evidence="5" id="KW-1185">Reference proteome</keyword>
<name>A0A8B8F4S0_9HEMI</name>
<evidence type="ECO:0000313" key="5">
    <source>
        <dbReference type="Proteomes" id="UP000694846"/>
    </source>
</evidence>
<dbReference type="GeneID" id="112679638"/>
<evidence type="ECO:0000256" key="2">
    <source>
        <dbReference type="ARBA" id="ARBA00023212"/>
    </source>
</evidence>
<feature type="domain" description="FGFR1 oncogene partner (FOP) N-terminal dimerisation" evidence="4">
    <location>
        <begin position="46"/>
        <end position="122"/>
    </location>
</feature>
<keyword evidence="2" id="KW-0206">Cytoskeleton</keyword>
<proteinExistence type="predicted"/>
<feature type="compositionally biased region" description="Polar residues" evidence="3">
    <location>
        <begin position="255"/>
        <end position="280"/>
    </location>
</feature>
<organism evidence="5 6">
    <name type="scientific">Sipha flava</name>
    <name type="common">yellow sugarcane aphid</name>
    <dbReference type="NCBI Taxonomy" id="143950"/>
    <lineage>
        <taxon>Eukaryota</taxon>
        <taxon>Metazoa</taxon>
        <taxon>Ecdysozoa</taxon>
        <taxon>Arthropoda</taxon>
        <taxon>Hexapoda</taxon>
        <taxon>Insecta</taxon>
        <taxon>Pterygota</taxon>
        <taxon>Neoptera</taxon>
        <taxon>Paraneoptera</taxon>
        <taxon>Hemiptera</taxon>
        <taxon>Sternorrhyncha</taxon>
        <taxon>Aphidomorpha</taxon>
        <taxon>Aphidoidea</taxon>
        <taxon>Aphididae</taxon>
        <taxon>Sipha</taxon>
    </lineage>
</organism>
<evidence type="ECO:0000256" key="3">
    <source>
        <dbReference type="SAM" id="MobiDB-lite"/>
    </source>
</evidence>
<dbReference type="InterPro" id="IPR018993">
    <property type="entry name" value="FOP_dimerisation-dom_N"/>
</dbReference>
<dbReference type="GO" id="GO:0005815">
    <property type="term" value="C:microtubule organizing center"/>
    <property type="evidence" value="ECO:0007669"/>
    <property type="project" value="InterPro"/>
</dbReference>
<dbReference type="PANTHER" id="PTHR15431">
    <property type="entry name" value="FGFR1 ONCOGENE PARTNER/LISH DOMAIN-CONTAINING PROTEIN"/>
    <property type="match status" value="1"/>
</dbReference>
<dbReference type="Gene3D" id="1.20.960.40">
    <property type="match status" value="1"/>
</dbReference>
<dbReference type="AlphaFoldDB" id="A0A8B8F4S0"/>
<dbReference type="RefSeq" id="XP_025405312.1">
    <property type="nucleotide sequence ID" value="XM_025549527.1"/>
</dbReference>
<evidence type="ECO:0000313" key="6">
    <source>
        <dbReference type="RefSeq" id="XP_025405312.1"/>
    </source>
</evidence>
<evidence type="ECO:0000259" key="4">
    <source>
        <dbReference type="Pfam" id="PF09398"/>
    </source>
</evidence>
<dbReference type="OrthoDB" id="2160638at2759"/>
<dbReference type="Proteomes" id="UP000694846">
    <property type="component" value="Unplaced"/>
</dbReference>
<feature type="compositionally biased region" description="Basic and acidic residues" evidence="3">
    <location>
        <begin position="225"/>
        <end position="242"/>
    </location>
</feature>
<evidence type="ECO:0000256" key="1">
    <source>
        <dbReference type="ARBA" id="ARBA00022490"/>
    </source>
</evidence>
<dbReference type="Pfam" id="PF09398">
    <property type="entry name" value="FOP_dimer"/>
    <property type="match status" value="1"/>
</dbReference>